<name>A0A2A2K5X6_9BILA</name>
<reference evidence="3 4" key="1">
    <citation type="journal article" date="2017" name="Curr. Biol.">
        <title>Genome architecture and evolution of a unichromosomal asexual nematode.</title>
        <authorList>
            <person name="Fradin H."/>
            <person name="Zegar C."/>
            <person name="Gutwein M."/>
            <person name="Lucas J."/>
            <person name="Kovtun M."/>
            <person name="Corcoran D."/>
            <person name="Baugh L.R."/>
            <person name="Kiontke K."/>
            <person name="Gunsalus K."/>
            <person name="Fitch D.H."/>
            <person name="Piano F."/>
        </authorList>
    </citation>
    <scope>NUCLEOTIDE SEQUENCE [LARGE SCALE GENOMIC DNA]</scope>
    <source>
        <strain evidence="3">PF1309</strain>
    </source>
</reference>
<proteinExistence type="predicted"/>
<comment type="caution">
    <text evidence="3">The sequence shown here is derived from an EMBL/GenBank/DDBJ whole genome shotgun (WGS) entry which is preliminary data.</text>
</comment>
<gene>
    <name evidence="3" type="ORF">WR25_25864</name>
</gene>
<evidence type="ECO:0000313" key="3">
    <source>
        <dbReference type="EMBL" id="PAV69282.1"/>
    </source>
</evidence>
<sequence length="289" mass="31294">MAVGFPDPVGGGFGHCAKALLAGLQGAVALLQSQQAFIYCPGTAQGVAEQVEQHQAKHQEYRQQRRQEGMEQLAARQRRVPYQVITGFAEGDMRLSGLSDGAFLQAHAGQTRAFAQNCELGFGQLVDEHHHRRLFYISLGHFLVRAYCRGAEHCGPAVEAYEVGYLLAGRCCPARRVDDCRQGAVDMGASRRRLTDVLFVICPLPVDLAYQMCVGGVPDCVAGEELARGHQPLFQCLRGLEGALLQRLAVQRGGDVEQCHQGEHAGEPEQRAETAHQAAHLQARGGSGG</sequence>
<dbReference type="EMBL" id="LIAE01009556">
    <property type="protein sequence ID" value="PAV69282.1"/>
    <property type="molecule type" value="Genomic_DNA"/>
</dbReference>
<dbReference type="Proteomes" id="UP000218231">
    <property type="component" value="Unassembled WGS sequence"/>
</dbReference>
<evidence type="ECO:0000256" key="1">
    <source>
        <dbReference type="SAM" id="Coils"/>
    </source>
</evidence>
<feature type="region of interest" description="Disordered" evidence="2">
    <location>
        <begin position="258"/>
        <end position="289"/>
    </location>
</feature>
<protein>
    <submittedName>
        <fullName evidence="3">Uncharacterized protein</fullName>
    </submittedName>
</protein>
<feature type="coiled-coil region" evidence="1">
    <location>
        <begin position="44"/>
        <end position="71"/>
    </location>
</feature>
<dbReference type="AlphaFoldDB" id="A0A2A2K5X6"/>
<keyword evidence="4" id="KW-1185">Reference proteome</keyword>
<accession>A0A2A2K5X6</accession>
<evidence type="ECO:0000313" key="4">
    <source>
        <dbReference type="Proteomes" id="UP000218231"/>
    </source>
</evidence>
<feature type="compositionally biased region" description="Basic and acidic residues" evidence="2">
    <location>
        <begin position="258"/>
        <end position="274"/>
    </location>
</feature>
<keyword evidence="1" id="KW-0175">Coiled coil</keyword>
<organism evidence="3 4">
    <name type="scientific">Diploscapter pachys</name>
    <dbReference type="NCBI Taxonomy" id="2018661"/>
    <lineage>
        <taxon>Eukaryota</taxon>
        <taxon>Metazoa</taxon>
        <taxon>Ecdysozoa</taxon>
        <taxon>Nematoda</taxon>
        <taxon>Chromadorea</taxon>
        <taxon>Rhabditida</taxon>
        <taxon>Rhabditina</taxon>
        <taxon>Rhabditomorpha</taxon>
        <taxon>Rhabditoidea</taxon>
        <taxon>Rhabditidae</taxon>
        <taxon>Diploscapter</taxon>
    </lineage>
</organism>
<evidence type="ECO:0000256" key="2">
    <source>
        <dbReference type="SAM" id="MobiDB-lite"/>
    </source>
</evidence>